<gene>
    <name evidence="2" type="ORF">URODEC1_LOCUS30785</name>
</gene>
<dbReference type="Pfam" id="PF07893">
    <property type="entry name" value="DUF1668"/>
    <property type="match status" value="1"/>
</dbReference>
<evidence type="ECO:0000256" key="1">
    <source>
        <dbReference type="SAM" id="MobiDB-lite"/>
    </source>
</evidence>
<dbReference type="EMBL" id="OZ075126">
    <property type="protein sequence ID" value="CAL4937793.1"/>
    <property type="molecule type" value="Genomic_DNA"/>
</dbReference>
<dbReference type="InterPro" id="IPR012871">
    <property type="entry name" value="DUF1668_ORYSA"/>
</dbReference>
<dbReference type="AlphaFoldDB" id="A0ABC8Y3X3"/>
<reference evidence="2 3" key="2">
    <citation type="submission" date="2024-10" db="EMBL/GenBank/DDBJ databases">
        <authorList>
            <person name="Ryan C."/>
        </authorList>
    </citation>
    <scope>NUCLEOTIDE SEQUENCE [LARGE SCALE GENOMIC DNA]</scope>
</reference>
<accession>A0ABC8Y3X3</accession>
<proteinExistence type="predicted"/>
<dbReference type="PANTHER" id="PTHR33085:SF88">
    <property type="entry name" value="OS08G0165000 PROTEIN"/>
    <property type="match status" value="1"/>
</dbReference>
<dbReference type="PANTHER" id="PTHR33085">
    <property type="entry name" value="OS12G0113100 PROTEIN-RELATED"/>
    <property type="match status" value="1"/>
</dbReference>
<evidence type="ECO:0000313" key="3">
    <source>
        <dbReference type="Proteomes" id="UP001497457"/>
    </source>
</evidence>
<dbReference type="Proteomes" id="UP001497457">
    <property type="component" value="Chromosome 16b"/>
</dbReference>
<feature type="region of interest" description="Disordered" evidence="1">
    <location>
        <begin position="274"/>
        <end position="314"/>
    </location>
</feature>
<name>A0ABC8Y3X3_9POAL</name>
<reference evidence="3" key="1">
    <citation type="submission" date="2024-06" db="EMBL/GenBank/DDBJ databases">
        <authorList>
            <person name="Ryan C."/>
        </authorList>
    </citation>
    <scope>NUCLEOTIDE SEQUENCE [LARGE SCALE GENOMIC DNA]</scope>
</reference>
<organism evidence="2 3">
    <name type="scientific">Urochloa decumbens</name>
    <dbReference type="NCBI Taxonomy" id="240449"/>
    <lineage>
        <taxon>Eukaryota</taxon>
        <taxon>Viridiplantae</taxon>
        <taxon>Streptophyta</taxon>
        <taxon>Embryophyta</taxon>
        <taxon>Tracheophyta</taxon>
        <taxon>Spermatophyta</taxon>
        <taxon>Magnoliopsida</taxon>
        <taxon>Liliopsida</taxon>
        <taxon>Poales</taxon>
        <taxon>Poaceae</taxon>
        <taxon>PACMAD clade</taxon>
        <taxon>Panicoideae</taxon>
        <taxon>Panicodae</taxon>
        <taxon>Paniceae</taxon>
        <taxon>Melinidinae</taxon>
        <taxon>Urochloa</taxon>
    </lineage>
</organism>
<sequence length="314" mass="34845">MRSYLRRFVYLVVDGQRPCTLDLHRIDMSRFFRSPLIGATVDARLPRPSMTFYAPSSEDRSGRLQFLLLDRNKVLATDQMGHAAIYDAGMNALRTAPTLSRPKYSPISVAVGHKLYVLDSSRRVVGAGEKEHCFEALVYERSGPDGGGYYDWRYHSLPTPPYRPGDIDAYAVVGGSDVWVSAEDEGTYSFDTVRGTWSKQGEWSLPFCGLAEYVPEYKLWFGLSSNENSNLFCAFDLAAAARRLSPPVPRNVWEDLCPPKGWLPVTSSLLHLGSGSHGGGAVRQGGQRTSNGQAQIRMLQPQRQQPQPVGALNL</sequence>
<keyword evidence="3" id="KW-1185">Reference proteome</keyword>
<protein>
    <submittedName>
        <fullName evidence="2">Uncharacterized protein</fullName>
    </submittedName>
</protein>
<evidence type="ECO:0000313" key="2">
    <source>
        <dbReference type="EMBL" id="CAL4937793.1"/>
    </source>
</evidence>